<dbReference type="SUPFAM" id="SSF56563">
    <property type="entry name" value="Major capsid protein gp5"/>
    <property type="match status" value="1"/>
</dbReference>
<dbReference type="EMBL" id="AP023359">
    <property type="protein sequence ID" value="BCJ68775.1"/>
    <property type="molecule type" value="Genomic_DNA"/>
</dbReference>
<dbReference type="AlphaFoldDB" id="A0A810NBR9"/>
<evidence type="ECO:0000256" key="1">
    <source>
        <dbReference type="SAM" id="MobiDB-lite"/>
    </source>
</evidence>
<dbReference type="KEGG" id="pry:Prubr_57960"/>
<feature type="region of interest" description="Disordered" evidence="1">
    <location>
        <begin position="72"/>
        <end position="91"/>
    </location>
</feature>
<name>A0A810NBR9_9ACTN</name>
<sequence>MRYLLADPNLTHRSPGEEFARAVAADRGRPVTVRLAVSLPTTFPLAAHRPRYTVRHLLKTATVVDETVRFVAEPPAPDGPQASGDRYGATPEARFSPRLAEAKLTELSASVPLPAGLVDDPALLAAFVDHRVVVRLCTVENEVFLHGSPDGAVTGLLRLPGLRRRAAPGALGAEVVRAAARVEEMGGSCDGIVVHPDRYWELVHDGLLGRLAEAGVRVSRTRMIVPDLLLFGDFRAAVTLVEPGVSTLSLHPGAGPDGADLVTAALPVGLAVHLPQHFLLLDRQ</sequence>
<dbReference type="Gene3D" id="3.30.2400.10">
    <property type="entry name" value="Major capsid protein gp5"/>
    <property type="match status" value="1"/>
</dbReference>
<accession>A0A810NBR9</accession>
<protein>
    <submittedName>
        <fullName evidence="2">Uncharacterized protein</fullName>
    </submittedName>
</protein>
<evidence type="ECO:0000313" key="2">
    <source>
        <dbReference type="EMBL" id="BCJ68775.1"/>
    </source>
</evidence>
<dbReference type="Proteomes" id="UP000680866">
    <property type="component" value="Chromosome"/>
</dbReference>
<keyword evidence="3" id="KW-1185">Reference proteome</keyword>
<dbReference type="RefSeq" id="WP_212817960.1">
    <property type="nucleotide sequence ID" value="NZ_AP023359.1"/>
</dbReference>
<evidence type="ECO:0000313" key="3">
    <source>
        <dbReference type="Proteomes" id="UP000680866"/>
    </source>
</evidence>
<gene>
    <name evidence="2" type="ORF">Prubr_57960</name>
</gene>
<organism evidence="2 3">
    <name type="scientific">Polymorphospora rubra</name>
    <dbReference type="NCBI Taxonomy" id="338584"/>
    <lineage>
        <taxon>Bacteria</taxon>
        <taxon>Bacillati</taxon>
        <taxon>Actinomycetota</taxon>
        <taxon>Actinomycetes</taxon>
        <taxon>Micromonosporales</taxon>
        <taxon>Micromonosporaceae</taxon>
        <taxon>Polymorphospora</taxon>
    </lineage>
</organism>
<reference evidence="2" key="1">
    <citation type="submission" date="2020-08" db="EMBL/GenBank/DDBJ databases">
        <title>Whole genome shotgun sequence of Polymorphospora rubra NBRC 101157.</title>
        <authorList>
            <person name="Komaki H."/>
            <person name="Tamura T."/>
        </authorList>
    </citation>
    <scope>NUCLEOTIDE SEQUENCE</scope>
    <source>
        <strain evidence="2">NBRC 101157</strain>
    </source>
</reference>
<proteinExistence type="predicted"/>
<dbReference type="NCBIfam" id="NF041188">
    <property type="entry name" value="encap_f3"/>
    <property type="match status" value="1"/>
</dbReference>